<evidence type="ECO:0000256" key="2">
    <source>
        <dbReference type="ARBA" id="ARBA00022670"/>
    </source>
</evidence>
<proteinExistence type="inferred from homology"/>
<dbReference type="PANTHER" id="PTHR12606:SF136">
    <property type="entry name" value="ULP1 PROTEASE FAMILY PROTEIN"/>
    <property type="match status" value="1"/>
</dbReference>
<organism evidence="6 7">
    <name type="scientific">Arachis hypogaea</name>
    <name type="common">Peanut</name>
    <dbReference type="NCBI Taxonomy" id="3818"/>
    <lineage>
        <taxon>Eukaryota</taxon>
        <taxon>Viridiplantae</taxon>
        <taxon>Streptophyta</taxon>
        <taxon>Embryophyta</taxon>
        <taxon>Tracheophyta</taxon>
        <taxon>Spermatophyta</taxon>
        <taxon>Magnoliopsida</taxon>
        <taxon>eudicotyledons</taxon>
        <taxon>Gunneridae</taxon>
        <taxon>Pentapetalae</taxon>
        <taxon>rosids</taxon>
        <taxon>fabids</taxon>
        <taxon>Fabales</taxon>
        <taxon>Fabaceae</taxon>
        <taxon>Papilionoideae</taxon>
        <taxon>50 kb inversion clade</taxon>
        <taxon>dalbergioids sensu lato</taxon>
        <taxon>Dalbergieae</taxon>
        <taxon>Pterocarpus clade</taxon>
        <taxon>Arachis</taxon>
    </lineage>
</organism>
<dbReference type="Gene3D" id="3.40.395.10">
    <property type="entry name" value="Adenoviral Proteinase, Chain A"/>
    <property type="match status" value="1"/>
</dbReference>
<evidence type="ECO:0000256" key="1">
    <source>
        <dbReference type="ARBA" id="ARBA00005234"/>
    </source>
</evidence>
<evidence type="ECO:0000259" key="5">
    <source>
        <dbReference type="Pfam" id="PF02902"/>
    </source>
</evidence>
<dbReference type="EMBL" id="CP031001">
    <property type="protein sequence ID" value="QHN78365.1"/>
    <property type="molecule type" value="Genomic_DNA"/>
</dbReference>
<accession>A0A6B9VBN0</accession>
<protein>
    <submittedName>
        <fullName evidence="6">Ubiquitin-like-specific protease</fullName>
    </submittedName>
</protein>
<dbReference type="GO" id="GO:0016926">
    <property type="term" value="P:protein desumoylation"/>
    <property type="evidence" value="ECO:0007669"/>
    <property type="project" value="TreeGrafter"/>
</dbReference>
<dbReference type="GO" id="GO:0006508">
    <property type="term" value="P:proteolysis"/>
    <property type="evidence" value="ECO:0007669"/>
    <property type="project" value="UniProtKB-KW"/>
</dbReference>
<keyword evidence="2 6" id="KW-0645">Protease</keyword>
<keyword evidence="3" id="KW-0378">Hydrolase</keyword>
<dbReference type="AlphaFoldDB" id="A0A6B9VBN0"/>
<dbReference type="GO" id="GO:0016929">
    <property type="term" value="F:deSUMOylase activity"/>
    <property type="evidence" value="ECO:0007669"/>
    <property type="project" value="TreeGrafter"/>
</dbReference>
<dbReference type="InterPro" id="IPR003653">
    <property type="entry name" value="Peptidase_C48_C"/>
</dbReference>
<dbReference type="SUPFAM" id="SSF54001">
    <property type="entry name" value="Cysteine proteinases"/>
    <property type="match status" value="1"/>
</dbReference>
<evidence type="ECO:0000256" key="4">
    <source>
        <dbReference type="ARBA" id="ARBA00022807"/>
    </source>
</evidence>
<comment type="similarity">
    <text evidence="1">Belongs to the peptidase C48 family.</text>
</comment>
<dbReference type="InterPro" id="IPR038765">
    <property type="entry name" value="Papain-like_cys_pep_sf"/>
</dbReference>
<reference evidence="6 7" key="1">
    <citation type="submission" date="2020-01" db="EMBL/GenBank/DDBJ databases">
        <title>Genome sequence of Arachis hypogaea, cultivar Shitouqi.</title>
        <authorList>
            <person name="Zhuang W."/>
            <person name="Chen H."/>
            <person name="Varshney R."/>
            <person name="Wang D."/>
            <person name="Ming R."/>
        </authorList>
    </citation>
    <scope>NUCLEOTIDE SEQUENCE [LARGE SCALE GENOMIC DNA]</scope>
    <source>
        <tissue evidence="6">Young leaf</tissue>
    </source>
</reference>
<evidence type="ECO:0000256" key="3">
    <source>
        <dbReference type="ARBA" id="ARBA00022801"/>
    </source>
</evidence>
<gene>
    <name evidence="6" type="ORF">DS421_19g660760</name>
</gene>
<dbReference type="PANTHER" id="PTHR12606">
    <property type="entry name" value="SENTRIN/SUMO-SPECIFIC PROTEASE"/>
    <property type="match status" value="1"/>
</dbReference>
<sequence>MMRSDCDDGRPMDSWSKVRLWRPMKEGSIYHWSGRTSAHCCPGVGSPATSFSGCVQPLMTQNRCGLRMTFTETVLQKRNLDSFREVPTVSYVGLDPHFGGDTRFFDKIAASMRKWWFAPVCIDHHWWLYAFEIAQKRLWVLDSMYTGEPNNERLKIHAYAGRIIEDMAKVSMPTYQHTENGYLVSILASQNNITGHCDCGVFVIKFMQFWSLDKPLQHWDKEFRKEIILDIVMGPHNSEIGKAL</sequence>
<keyword evidence="4" id="KW-0788">Thiol protease</keyword>
<evidence type="ECO:0000313" key="6">
    <source>
        <dbReference type="EMBL" id="QHN78365.1"/>
    </source>
</evidence>
<name>A0A6B9VBN0_ARAHY</name>
<dbReference type="GO" id="GO:0005634">
    <property type="term" value="C:nucleus"/>
    <property type="evidence" value="ECO:0007669"/>
    <property type="project" value="TreeGrafter"/>
</dbReference>
<feature type="domain" description="Ubiquitin-like protease family profile" evidence="5">
    <location>
        <begin position="117"/>
        <end position="218"/>
    </location>
</feature>
<evidence type="ECO:0000313" key="7">
    <source>
        <dbReference type="Proteomes" id="UP000464620"/>
    </source>
</evidence>
<dbReference type="Pfam" id="PF02902">
    <property type="entry name" value="Peptidase_C48"/>
    <property type="match status" value="1"/>
</dbReference>
<dbReference type="Proteomes" id="UP000464620">
    <property type="component" value="Chromosome B09"/>
</dbReference>